<dbReference type="HOGENOM" id="CLU_2104882_0_0_11"/>
<feature type="signal peptide" evidence="1">
    <location>
        <begin position="1"/>
        <end position="31"/>
    </location>
</feature>
<gene>
    <name evidence="2" type="ORF">YH66_08830</name>
</gene>
<keyword evidence="3" id="KW-1185">Reference proteome</keyword>
<dbReference type="Proteomes" id="UP000034037">
    <property type="component" value="Chromosome"/>
</dbReference>
<dbReference type="EMBL" id="CP011309">
    <property type="protein sequence ID" value="AKF27642.1"/>
    <property type="molecule type" value="Genomic_DNA"/>
</dbReference>
<keyword evidence="1" id="KW-0732">Signal</keyword>
<proteinExistence type="predicted"/>
<evidence type="ECO:0000313" key="2">
    <source>
        <dbReference type="EMBL" id="AKF27642.1"/>
    </source>
</evidence>
<feature type="chain" id="PRO_5002511966" description="Secreted protein" evidence="1">
    <location>
        <begin position="32"/>
        <end position="115"/>
    </location>
</feature>
<evidence type="ECO:0008006" key="4">
    <source>
        <dbReference type="Google" id="ProtNLM"/>
    </source>
</evidence>
<name>A0A0F6WQV0_9CORY</name>
<accession>A0A0F6WQV0</accession>
<evidence type="ECO:0000256" key="1">
    <source>
        <dbReference type="SAM" id="SignalP"/>
    </source>
</evidence>
<organism evidence="2 3">
    <name type="scientific">[Brevibacterium] flavum</name>
    <dbReference type="NCBI Taxonomy" id="92706"/>
    <lineage>
        <taxon>Bacteria</taxon>
        <taxon>Bacillati</taxon>
        <taxon>Actinomycetota</taxon>
        <taxon>Actinomycetes</taxon>
        <taxon>Mycobacteriales</taxon>
        <taxon>Corynebacteriaceae</taxon>
        <taxon>Corynebacterium</taxon>
    </lineage>
</organism>
<protein>
    <recommendedName>
        <fullName evidence="4">Secreted protein</fullName>
    </recommendedName>
</protein>
<dbReference type="PATRIC" id="fig|92706.3.peg.1838"/>
<reference evidence="2 3" key="1">
    <citation type="submission" date="2015-04" db="EMBL/GenBank/DDBJ databases">
        <title>Complete Genome Sequence of Brevibacterium flavum ATCC 15168.</title>
        <authorList>
            <person name="Ahn J."/>
            <person name="Park G."/>
            <person name="Jeon W."/>
            <person name="Jang Y."/>
            <person name="Jang M."/>
            <person name="Lee H."/>
            <person name="Lee H."/>
        </authorList>
    </citation>
    <scope>NUCLEOTIDE SEQUENCE [LARGE SCALE GENOMIC DNA]</scope>
    <source>
        <strain evidence="2 3">ATCC 15168</strain>
    </source>
</reference>
<evidence type="ECO:0000313" key="3">
    <source>
        <dbReference type="Proteomes" id="UP000034037"/>
    </source>
</evidence>
<dbReference type="AlphaFoldDB" id="A0A0F6WQV0"/>
<sequence>MFSFTHPLTITAVTIAMASTAVLAAASPASAKCVDPNRQQVGPLLVQASSENTSRVDVCSQIDLGTYWEGIDGHTGKFGILNFKYADNKFFVLHIEDVTGLGLGSSNQNPTGTFG</sequence>